<evidence type="ECO:0000256" key="2">
    <source>
        <dbReference type="SAM" id="Phobius"/>
    </source>
</evidence>
<dbReference type="Pfam" id="PF03050">
    <property type="entry name" value="DDE_Tnp_IS66"/>
    <property type="match status" value="1"/>
</dbReference>
<organism evidence="6 7">
    <name type="scientific">Rhodovastum atsumiense</name>
    <dbReference type="NCBI Taxonomy" id="504468"/>
    <lineage>
        <taxon>Bacteria</taxon>
        <taxon>Pseudomonadati</taxon>
        <taxon>Pseudomonadota</taxon>
        <taxon>Alphaproteobacteria</taxon>
        <taxon>Acetobacterales</taxon>
        <taxon>Acetobacteraceae</taxon>
        <taxon>Rhodovastum</taxon>
    </lineage>
</organism>
<reference evidence="6 7" key="1">
    <citation type="submission" date="2019-09" db="EMBL/GenBank/DDBJ databases">
        <title>Genome sequence of Rhodovastum atsumiense, a diverse member of the Acetobacteraceae family of non-sulfur purple photosynthetic bacteria.</title>
        <authorList>
            <person name="Meyer T."/>
            <person name="Kyndt J."/>
        </authorList>
    </citation>
    <scope>NUCLEOTIDE SEQUENCE [LARGE SCALE GENOMIC DNA]</scope>
    <source>
        <strain evidence="6 7">DSM 21279</strain>
    </source>
</reference>
<feature type="domain" description="Transposase TnpC homeodomain" evidence="5">
    <location>
        <begin position="28"/>
        <end position="108"/>
    </location>
</feature>
<feature type="domain" description="Transposase IS66 central" evidence="3">
    <location>
        <begin position="175"/>
        <end position="262"/>
    </location>
</feature>
<dbReference type="InterPro" id="IPR004291">
    <property type="entry name" value="Transposase_IS66_central"/>
</dbReference>
<evidence type="ECO:0000313" key="7">
    <source>
        <dbReference type="Proteomes" id="UP000325255"/>
    </source>
</evidence>
<keyword evidence="7" id="KW-1185">Reference proteome</keyword>
<feature type="domain" description="Transposase IS66 zinc-finger binding" evidence="4">
    <location>
        <begin position="116"/>
        <end position="159"/>
    </location>
</feature>
<evidence type="ECO:0000313" key="6">
    <source>
        <dbReference type="EMBL" id="KAA5607812.1"/>
    </source>
</evidence>
<evidence type="ECO:0000259" key="4">
    <source>
        <dbReference type="Pfam" id="PF13005"/>
    </source>
</evidence>
<protein>
    <submittedName>
        <fullName evidence="6">Transposase</fullName>
    </submittedName>
</protein>
<name>A0A5M6II29_9PROT</name>
<sequence>MPLRREDLPTDPDQLIALALELAAENERLRAALKTINTLHFGTKSERLVVVVDGQMTLGLGDLATDASPPPPPANDAGTAKPKASARPSHKPARRNIGALPTHLPRCERVIEPDNTRCPCCSGRMHRIGECATEELDIVPAILRVLRTVRPKYGCRACESAVVQAPAPSRLITAGMASTALISWVVVSRFAWAMPLNRQTRMLASYGIALDCSTLVHWVDRAAWWLEGLYDLQLKTIHSFQHVFCDETPLPVLEKGRRRTRK</sequence>
<keyword evidence="2" id="KW-1133">Transmembrane helix</keyword>
<dbReference type="Pfam" id="PF13007">
    <property type="entry name" value="LZ_Tnp_IS66"/>
    <property type="match status" value="1"/>
</dbReference>
<feature type="transmembrane region" description="Helical" evidence="2">
    <location>
        <begin position="171"/>
        <end position="192"/>
    </location>
</feature>
<dbReference type="Pfam" id="PF13005">
    <property type="entry name" value="zf-IS66"/>
    <property type="match status" value="1"/>
</dbReference>
<proteinExistence type="predicted"/>
<gene>
    <name evidence="6" type="ORF">F1189_31925</name>
</gene>
<dbReference type="RefSeq" id="WP_150045877.1">
    <property type="nucleotide sequence ID" value="NZ_VWPK01000175.1"/>
</dbReference>
<dbReference type="PANTHER" id="PTHR33678:SF1">
    <property type="entry name" value="BLL1576 PROTEIN"/>
    <property type="match status" value="1"/>
</dbReference>
<accession>A0A5M6II29</accession>
<dbReference type="InterPro" id="IPR024474">
    <property type="entry name" value="Znf_dom_IS66"/>
</dbReference>
<dbReference type="PANTHER" id="PTHR33678">
    <property type="entry name" value="BLL1576 PROTEIN"/>
    <property type="match status" value="1"/>
</dbReference>
<dbReference type="Proteomes" id="UP000325255">
    <property type="component" value="Unassembled WGS sequence"/>
</dbReference>
<dbReference type="InterPro" id="IPR052344">
    <property type="entry name" value="Transposase-related"/>
</dbReference>
<evidence type="ECO:0000259" key="3">
    <source>
        <dbReference type="Pfam" id="PF03050"/>
    </source>
</evidence>
<feature type="region of interest" description="Disordered" evidence="1">
    <location>
        <begin position="62"/>
        <end position="97"/>
    </location>
</feature>
<evidence type="ECO:0000259" key="5">
    <source>
        <dbReference type="Pfam" id="PF13007"/>
    </source>
</evidence>
<keyword evidence="2" id="KW-0472">Membrane</keyword>
<dbReference type="OrthoDB" id="9800877at2"/>
<feature type="non-terminal residue" evidence="6">
    <location>
        <position position="262"/>
    </location>
</feature>
<dbReference type="EMBL" id="VWPK01000175">
    <property type="protein sequence ID" value="KAA5607812.1"/>
    <property type="molecule type" value="Genomic_DNA"/>
</dbReference>
<evidence type="ECO:0000256" key="1">
    <source>
        <dbReference type="SAM" id="MobiDB-lite"/>
    </source>
</evidence>
<dbReference type="AlphaFoldDB" id="A0A5M6II29"/>
<keyword evidence="2" id="KW-0812">Transmembrane</keyword>
<comment type="caution">
    <text evidence="6">The sequence shown here is derived from an EMBL/GenBank/DDBJ whole genome shotgun (WGS) entry which is preliminary data.</text>
</comment>
<dbReference type="InterPro" id="IPR024463">
    <property type="entry name" value="Transposase_TnpC_homeodom"/>
</dbReference>